<evidence type="ECO:0000313" key="2">
    <source>
        <dbReference type="EMBL" id="TRZ08935.1"/>
    </source>
</evidence>
<protein>
    <submittedName>
        <fullName evidence="2">Uncharacterized protein</fullName>
    </submittedName>
</protein>
<sequence length="149" mass="16100">MIFRASGFEALTLEFLQRILEVTKAPVSGDDFRRLYFCEKYYGFFPDAAKAPSRDAWGQFGSFLIQALSAGRDAALVELMELWKEVYDIVESYESSIAPVGAYVAPGEFSSTDAEGGGEDAPLLEAEMGSVPGGELGPPGRGGWASRGR</sequence>
<organism evidence="2 3">
    <name type="scientific">Zosterops borbonicus</name>
    <dbReference type="NCBI Taxonomy" id="364589"/>
    <lineage>
        <taxon>Eukaryota</taxon>
        <taxon>Metazoa</taxon>
        <taxon>Chordata</taxon>
        <taxon>Craniata</taxon>
        <taxon>Vertebrata</taxon>
        <taxon>Euteleostomi</taxon>
        <taxon>Archelosauria</taxon>
        <taxon>Archosauria</taxon>
        <taxon>Dinosauria</taxon>
        <taxon>Saurischia</taxon>
        <taxon>Theropoda</taxon>
        <taxon>Coelurosauria</taxon>
        <taxon>Aves</taxon>
        <taxon>Neognathae</taxon>
        <taxon>Neoaves</taxon>
        <taxon>Telluraves</taxon>
        <taxon>Australaves</taxon>
        <taxon>Passeriformes</taxon>
        <taxon>Sylvioidea</taxon>
        <taxon>Zosteropidae</taxon>
        <taxon>Zosterops</taxon>
    </lineage>
</organism>
<comment type="caution">
    <text evidence="2">The sequence shown here is derived from an EMBL/GenBank/DDBJ whole genome shotgun (WGS) entry which is preliminary data.</text>
</comment>
<evidence type="ECO:0000313" key="3">
    <source>
        <dbReference type="Proteomes" id="UP000796761"/>
    </source>
</evidence>
<dbReference type="EMBL" id="SWJQ01001204">
    <property type="protein sequence ID" value="TRZ08935.1"/>
    <property type="molecule type" value="Genomic_DNA"/>
</dbReference>
<gene>
    <name evidence="2" type="ORF">HGM15179_018176</name>
</gene>
<accession>A0A8K1FZI5</accession>
<reference evidence="2" key="1">
    <citation type="submission" date="2019-04" db="EMBL/GenBank/DDBJ databases">
        <title>Genome assembly of Zosterops borbonicus 15179.</title>
        <authorList>
            <person name="Leroy T."/>
            <person name="Anselmetti Y."/>
            <person name="Tilak M.-K."/>
            <person name="Nabholz B."/>
        </authorList>
    </citation>
    <scope>NUCLEOTIDE SEQUENCE</scope>
    <source>
        <strain evidence="2">HGM_15179</strain>
        <tissue evidence="2">Muscle</tissue>
    </source>
</reference>
<name>A0A8K1FZI5_9PASS</name>
<evidence type="ECO:0000256" key="1">
    <source>
        <dbReference type="SAM" id="MobiDB-lite"/>
    </source>
</evidence>
<dbReference type="Proteomes" id="UP000796761">
    <property type="component" value="Unassembled WGS sequence"/>
</dbReference>
<proteinExistence type="predicted"/>
<feature type="region of interest" description="Disordered" evidence="1">
    <location>
        <begin position="109"/>
        <end position="149"/>
    </location>
</feature>
<dbReference type="AlphaFoldDB" id="A0A8K1FZI5"/>
<keyword evidence="3" id="KW-1185">Reference proteome</keyword>
<feature type="compositionally biased region" description="Gly residues" evidence="1">
    <location>
        <begin position="131"/>
        <end position="149"/>
    </location>
</feature>